<evidence type="ECO:0000256" key="7">
    <source>
        <dbReference type="ARBA" id="ARBA00022984"/>
    </source>
</evidence>
<keyword evidence="8 10" id="KW-0131">Cell cycle</keyword>
<dbReference type="InterPro" id="IPR013221">
    <property type="entry name" value="Mur_ligase_cen"/>
</dbReference>
<dbReference type="InterPro" id="IPR051046">
    <property type="entry name" value="MurCDEF_CellWall_CoF430Synth"/>
</dbReference>
<dbReference type="SUPFAM" id="SSF63418">
    <property type="entry name" value="MurE/MurF N-terminal domain"/>
    <property type="match status" value="1"/>
</dbReference>
<dbReference type="SUPFAM" id="SSF53244">
    <property type="entry name" value="MurD-like peptide ligases, peptide-binding domain"/>
    <property type="match status" value="1"/>
</dbReference>
<dbReference type="NCBIfam" id="TIGR01143">
    <property type="entry name" value="murF"/>
    <property type="match status" value="1"/>
</dbReference>
<dbReference type="InterPro" id="IPR005863">
    <property type="entry name" value="UDP-N-AcMur_synth"/>
</dbReference>
<dbReference type="Proteomes" id="UP000217979">
    <property type="component" value="Chromosome"/>
</dbReference>
<dbReference type="InterPro" id="IPR035911">
    <property type="entry name" value="MurE/MurF_N"/>
</dbReference>
<dbReference type="InterPro" id="IPR004101">
    <property type="entry name" value="Mur_ligase_C"/>
</dbReference>
<dbReference type="PANTHER" id="PTHR43024">
    <property type="entry name" value="UDP-N-ACETYLMURAMOYL-TRIPEPTIDE--D-ALANYL-D-ALANINE LIGASE"/>
    <property type="match status" value="1"/>
</dbReference>
<proteinExistence type="inferred from homology"/>
<feature type="binding site" evidence="10">
    <location>
        <begin position="107"/>
        <end position="113"/>
    </location>
    <ligand>
        <name>ATP</name>
        <dbReference type="ChEBI" id="CHEBI:30616"/>
    </ligand>
</feature>
<comment type="similarity">
    <text evidence="10">Belongs to the MurCDEF family. MurF subfamily.</text>
</comment>
<evidence type="ECO:0000256" key="10">
    <source>
        <dbReference type="HAMAP-Rule" id="MF_02019"/>
    </source>
</evidence>
<evidence type="ECO:0000256" key="8">
    <source>
        <dbReference type="ARBA" id="ARBA00023306"/>
    </source>
</evidence>
<dbReference type="GO" id="GO:0051301">
    <property type="term" value="P:cell division"/>
    <property type="evidence" value="ECO:0007669"/>
    <property type="project" value="UniProtKB-KW"/>
</dbReference>
<dbReference type="GO" id="GO:0009252">
    <property type="term" value="P:peptidoglycan biosynthetic process"/>
    <property type="evidence" value="ECO:0007669"/>
    <property type="project" value="UniProtKB-UniRule"/>
</dbReference>
<evidence type="ECO:0000313" key="16">
    <source>
        <dbReference type="Proteomes" id="UP000217979"/>
    </source>
</evidence>
<name>A0A291E2L1_9ENTR</name>
<dbReference type="NCBIfam" id="NF008041">
    <property type="entry name" value="PRK10773.1"/>
    <property type="match status" value="1"/>
</dbReference>
<evidence type="ECO:0000259" key="12">
    <source>
        <dbReference type="Pfam" id="PF01225"/>
    </source>
</evidence>
<comment type="pathway">
    <text evidence="10 11">Cell wall biogenesis; peptidoglycan biosynthesis.</text>
</comment>
<dbReference type="InterPro" id="IPR036565">
    <property type="entry name" value="Mur-like_cat_sf"/>
</dbReference>
<dbReference type="EMBL" id="CP023525">
    <property type="protein sequence ID" value="ATF94152.1"/>
    <property type="molecule type" value="Genomic_DNA"/>
</dbReference>
<dbReference type="GO" id="GO:0008360">
    <property type="term" value="P:regulation of cell shape"/>
    <property type="evidence" value="ECO:0007669"/>
    <property type="project" value="UniProtKB-KW"/>
</dbReference>
<keyword evidence="1 10" id="KW-0963">Cytoplasm</keyword>
<reference evidence="15 16" key="1">
    <citation type="submission" date="2017-09" db="EMBL/GenBank/DDBJ databases">
        <title>FDA dAtabase for Regulatory Grade micrObial Sequences (FDA-ARGOS): Supporting development and validation of Infectious Disease Dx tests.</title>
        <authorList>
            <person name="Minogue T."/>
            <person name="Wolcott M."/>
            <person name="Wasieloski L."/>
            <person name="Aguilar W."/>
            <person name="Moore D."/>
            <person name="Tallon L."/>
            <person name="Sadzewicz L."/>
            <person name="Ott S."/>
            <person name="Zhao X."/>
            <person name="Nagaraj S."/>
            <person name="Vavikolanu K."/>
            <person name="Aluvathingal J."/>
            <person name="Nadendla S."/>
            <person name="Sichtig H."/>
        </authorList>
    </citation>
    <scope>NUCLEOTIDE SEQUENCE [LARGE SCALE GENOMIC DNA]</scope>
    <source>
        <strain evidence="15 16">FDAARGOS_392</strain>
    </source>
</reference>
<keyword evidence="2 10" id="KW-0436">Ligase</keyword>
<dbReference type="AlphaFoldDB" id="A0A291E2L1"/>
<evidence type="ECO:0000256" key="3">
    <source>
        <dbReference type="ARBA" id="ARBA00022618"/>
    </source>
</evidence>
<dbReference type="GO" id="GO:0071555">
    <property type="term" value="P:cell wall organization"/>
    <property type="evidence" value="ECO:0007669"/>
    <property type="project" value="UniProtKB-KW"/>
</dbReference>
<dbReference type="PANTHER" id="PTHR43024:SF1">
    <property type="entry name" value="UDP-N-ACETYLMURAMOYL-TRIPEPTIDE--D-ALANYL-D-ALANINE LIGASE"/>
    <property type="match status" value="1"/>
</dbReference>
<evidence type="ECO:0000259" key="14">
    <source>
        <dbReference type="Pfam" id="PF08245"/>
    </source>
</evidence>
<evidence type="ECO:0000256" key="2">
    <source>
        <dbReference type="ARBA" id="ARBA00022598"/>
    </source>
</evidence>
<keyword evidence="7 10" id="KW-0573">Peptidoglycan synthesis</keyword>
<evidence type="ECO:0000256" key="1">
    <source>
        <dbReference type="ARBA" id="ARBA00022490"/>
    </source>
</evidence>
<keyword evidence="4 10" id="KW-0547">Nucleotide-binding</keyword>
<accession>A0A291E2L1</accession>
<keyword evidence="5 10" id="KW-0067">ATP-binding</keyword>
<evidence type="ECO:0000256" key="9">
    <source>
        <dbReference type="ARBA" id="ARBA00023316"/>
    </source>
</evidence>
<dbReference type="GO" id="GO:0008766">
    <property type="term" value="F:UDP-N-acetylmuramoylalanyl-D-glutamyl-2,6-diaminopimelate-D-alanyl-D-alanine ligase activity"/>
    <property type="evidence" value="ECO:0007669"/>
    <property type="project" value="RHEA"/>
</dbReference>
<dbReference type="EC" id="6.3.2.10" evidence="10 11"/>
<dbReference type="UniPathway" id="UPA00219"/>
<feature type="domain" description="Mur ligase N-terminal catalytic" evidence="12">
    <location>
        <begin position="27"/>
        <end position="79"/>
    </location>
</feature>
<evidence type="ECO:0000256" key="4">
    <source>
        <dbReference type="ARBA" id="ARBA00022741"/>
    </source>
</evidence>
<feature type="domain" description="Mur ligase central" evidence="14">
    <location>
        <begin position="106"/>
        <end position="293"/>
    </location>
</feature>
<dbReference type="Gene3D" id="3.40.1190.10">
    <property type="entry name" value="Mur-like, catalytic domain"/>
    <property type="match status" value="1"/>
</dbReference>
<dbReference type="Pfam" id="PF08245">
    <property type="entry name" value="Mur_ligase_M"/>
    <property type="match status" value="1"/>
</dbReference>
<dbReference type="Gene3D" id="3.40.1390.10">
    <property type="entry name" value="MurE/MurF, N-terminal domain"/>
    <property type="match status" value="1"/>
</dbReference>
<dbReference type="InterPro" id="IPR000713">
    <property type="entry name" value="Mur_ligase_N"/>
</dbReference>
<dbReference type="FunFam" id="3.40.1190.10:FF:000007">
    <property type="entry name" value="UDP-N-acetylmuramoyl-tripeptide--D-alanyl-D-alanine ligase"/>
    <property type="match status" value="1"/>
</dbReference>
<dbReference type="GO" id="GO:0005737">
    <property type="term" value="C:cytoplasm"/>
    <property type="evidence" value="ECO:0007669"/>
    <property type="project" value="UniProtKB-SubCell"/>
</dbReference>
<sequence>MIRVSLKQLASILNGQLHGEDADIIDVTTDTRKLTAGCLFVALKGERFDAHDFAADAVQGGAGALLVNRKLDINMPQLVVADTRLAFGELGAWVRQQVPTRVVALTGSSGKTSVKEMTASILRQCGNTLYTSGNLNNDIGVPMTLLRLTPEYDYAVIELGANHQGEIAWTVGLTRPEAALVNNLAAAHLEGFGSLAGVAKAKGEIFTGLAANGTAILNADNNDWLNWQAIIGDRKTWRFSPNASGSDFTATNIHITSHGTEFTLHTPQGNVDVVLPLPGRHNIANSLAATALAMAVGATLDAVKAGLAELKAVPGRLFPIQLAENQLLLDDSYNANVGSMTAAAQVLSEMPGYRVMVVGDMGELGEEAEACHRQVGEAAKAAGIDRVLSVGSLSKTLSDASEVGEHFTDKQAVVARLKALIAEHSILTILVKGSRSAAMEEVVRALQEKQAC</sequence>
<keyword evidence="3 10" id="KW-0132">Cell division</keyword>
<dbReference type="RefSeq" id="WP_061273606.1">
    <property type="nucleotide sequence ID" value="NZ_CP023525.1"/>
</dbReference>
<organism evidence="15 16">
    <name type="scientific">Cedecea neteri</name>
    <dbReference type="NCBI Taxonomy" id="158822"/>
    <lineage>
        <taxon>Bacteria</taxon>
        <taxon>Pseudomonadati</taxon>
        <taxon>Pseudomonadota</taxon>
        <taxon>Gammaproteobacteria</taxon>
        <taxon>Enterobacterales</taxon>
        <taxon>Enterobacteriaceae</taxon>
        <taxon>Cedecea</taxon>
    </lineage>
</organism>
<dbReference type="Pfam" id="PF02875">
    <property type="entry name" value="Mur_ligase_C"/>
    <property type="match status" value="1"/>
</dbReference>
<dbReference type="GO" id="GO:0005524">
    <property type="term" value="F:ATP binding"/>
    <property type="evidence" value="ECO:0007669"/>
    <property type="project" value="UniProtKB-UniRule"/>
</dbReference>
<evidence type="ECO:0000256" key="11">
    <source>
        <dbReference type="RuleBase" id="RU004136"/>
    </source>
</evidence>
<keyword evidence="9 10" id="KW-0961">Cell wall biogenesis/degradation</keyword>
<comment type="catalytic activity">
    <reaction evidence="10 11">
        <text>D-alanyl-D-alanine + UDP-N-acetyl-alpha-D-muramoyl-L-alanyl-gamma-D-glutamyl-meso-2,6-diaminopimelate + ATP = UDP-N-acetyl-alpha-D-muramoyl-L-alanyl-gamma-D-glutamyl-meso-2,6-diaminopimeloyl-D-alanyl-D-alanine + ADP + phosphate + H(+)</text>
        <dbReference type="Rhea" id="RHEA:28374"/>
        <dbReference type="ChEBI" id="CHEBI:15378"/>
        <dbReference type="ChEBI" id="CHEBI:30616"/>
        <dbReference type="ChEBI" id="CHEBI:43474"/>
        <dbReference type="ChEBI" id="CHEBI:57822"/>
        <dbReference type="ChEBI" id="CHEBI:61386"/>
        <dbReference type="ChEBI" id="CHEBI:83905"/>
        <dbReference type="ChEBI" id="CHEBI:456216"/>
        <dbReference type="EC" id="6.3.2.10"/>
    </reaction>
</comment>
<dbReference type="GO" id="GO:0047480">
    <property type="term" value="F:UDP-N-acetylmuramoyl-tripeptide-D-alanyl-D-alanine ligase activity"/>
    <property type="evidence" value="ECO:0007669"/>
    <property type="project" value="UniProtKB-UniRule"/>
</dbReference>
<feature type="domain" description="Mur ligase C-terminal" evidence="13">
    <location>
        <begin position="315"/>
        <end position="435"/>
    </location>
</feature>
<keyword evidence="6 10" id="KW-0133">Cell shape</keyword>
<dbReference type="Gene3D" id="3.90.190.20">
    <property type="entry name" value="Mur ligase, C-terminal domain"/>
    <property type="match status" value="1"/>
</dbReference>
<comment type="subcellular location">
    <subcellularLocation>
        <location evidence="10 11">Cytoplasm</location>
    </subcellularLocation>
</comment>
<protein>
    <recommendedName>
        <fullName evidence="10 11">UDP-N-acetylmuramoyl-tripeptide--D-alanyl-D-alanine ligase</fullName>
        <ecNumber evidence="10 11">6.3.2.10</ecNumber>
    </recommendedName>
    <alternativeName>
        <fullName evidence="10">D-alanyl-D-alanine-adding enzyme</fullName>
    </alternativeName>
</protein>
<dbReference type="SUPFAM" id="SSF53623">
    <property type="entry name" value="MurD-like peptide ligases, catalytic domain"/>
    <property type="match status" value="1"/>
</dbReference>
<evidence type="ECO:0000256" key="5">
    <source>
        <dbReference type="ARBA" id="ARBA00022840"/>
    </source>
</evidence>
<gene>
    <name evidence="10" type="primary">murF</name>
    <name evidence="15" type="ORF">CO704_19660</name>
</gene>
<dbReference type="InterPro" id="IPR036615">
    <property type="entry name" value="Mur_ligase_C_dom_sf"/>
</dbReference>
<evidence type="ECO:0000313" key="15">
    <source>
        <dbReference type="EMBL" id="ATF94152.1"/>
    </source>
</evidence>
<evidence type="ECO:0000256" key="6">
    <source>
        <dbReference type="ARBA" id="ARBA00022960"/>
    </source>
</evidence>
<dbReference type="HAMAP" id="MF_02019">
    <property type="entry name" value="MurF"/>
    <property type="match status" value="1"/>
</dbReference>
<dbReference type="Pfam" id="PF01225">
    <property type="entry name" value="Mur_ligase"/>
    <property type="match status" value="1"/>
</dbReference>
<comment type="function">
    <text evidence="10 11">Involved in cell wall formation. Catalyzes the final step in the synthesis of UDP-N-acetylmuramoyl-pentapeptide, the precursor of murein.</text>
</comment>
<evidence type="ECO:0000259" key="13">
    <source>
        <dbReference type="Pfam" id="PF02875"/>
    </source>
</evidence>